<feature type="domain" description="Endonuclease GajA/Old nuclease/RecF-like AAA" evidence="1">
    <location>
        <begin position="1"/>
        <end position="61"/>
    </location>
</feature>
<dbReference type="Proteomes" id="UP000280599">
    <property type="component" value="Unassembled WGS sequence"/>
</dbReference>
<dbReference type="RefSeq" id="WP_081004742.1">
    <property type="nucleotide sequence ID" value="NZ_LGLL01000039.1"/>
</dbReference>
<dbReference type="SUPFAM" id="SSF52540">
    <property type="entry name" value="P-loop containing nucleoside triphosphate hydrolases"/>
    <property type="match status" value="1"/>
</dbReference>
<dbReference type="EMBL" id="RBPT01000155">
    <property type="protein sequence ID" value="RMO48572.1"/>
    <property type="molecule type" value="Genomic_DNA"/>
</dbReference>
<accession>A0A3M3EUD5</accession>
<sequence length="110" mass="12328">MHIETVWVRNFRRLKDTRIDLASDISIFVGANNSGKTSAAHALQLFTSASKDRFTLHDFSSECWDVINAFGEGADGVELPTISLDIWFCVTPADLHRVVDLLPSLVWCFT</sequence>
<name>A0A3M3EUD5_PSESG</name>
<dbReference type="Pfam" id="PF13175">
    <property type="entry name" value="AAA_15"/>
    <property type="match status" value="1"/>
</dbReference>
<organism evidence="2 3">
    <name type="scientific">Pseudomonas savastanoi pv. glycinea</name>
    <name type="common">Pseudomonas syringae pv. glycinea</name>
    <dbReference type="NCBI Taxonomy" id="318"/>
    <lineage>
        <taxon>Bacteria</taxon>
        <taxon>Pseudomonadati</taxon>
        <taxon>Pseudomonadota</taxon>
        <taxon>Gammaproteobacteria</taxon>
        <taxon>Pseudomonadales</taxon>
        <taxon>Pseudomonadaceae</taxon>
        <taxon>Pseudomonas</taxon>
    </lineage>
</organism>
<evidence type="ECO:0000259" key="1">
    <source>
        <dbReference type="Pfam" id="PF13175"/>
    </source>
</evidence>
<gene>
    <name evidence="2" type="ORF">ALQ41_04433</name>
</gene>
<reference evidence="2 3" key="1">
    <citation type="submission" date="2018-08" db="EMBL/GenBank/DDBJ databases">
        <title>Recombination of ecologically and evolutionarily significant loci maintains genetic cohesion in the Pseudomonas syringae species complex.</title>
        <authorList>
            <person name="Dillon M."/>
            <person name="Thakur S."/>
            <person name="Almeida R.N.D."/>
            <person name="Weir B.S."/>
            <person name="Guttman D.S."/>
        </authorList>
    </citation>
    <scope>NUCLEOTIDE SEQUENCE [LARGE SCALE GENOMIC DNA]</scope>
    <source>
        <strain evidence="2 3">ICMP 867</strain>
    </source>
</reference>
<dbReference type="InterPro" id="IPR041685">
    <property type="entry name" value="AAA_GajA/Old/RecF-like"/>
</dbReference>
<comment type="caution">
    <text evidence="2">The sequence shown here is derived from an EMBL/GenBank/DDBJ whole genome shotgun (WGS) entry which is preliminary data.</text>
</comment>
<dbReference type="InterPro" id="IPR027417">
    <property type="entry name" value="P-loop_NTPase"/>
</dbReference>
<protein>
    <recommendedName>
        <fullName evidence="1">Endonuclease GajA/Old nuclease/RecF-like AAA domain-containing protein</fullName>
    </recommendedName>
</protein>
<proteinExistence type="predicted"/>
<dbReference type="Gene3D" id="3.40.50.300">
    <property type="entry name" value="P-loop containing nucleotide triphosphate hydrolases"/>
    <property type="match status" value="1"/>
</dbReference>
<feature type="non-terminal residue" evidence="2">
    <location>
        <position position="110"/>
    </location>
</feature>
<evidence type="ECO:0000313" key="2">
    <source>
        <dbReference type="EMBL" id="RMO48572.1"/>
    </source>
</evidence>
<dbReference type="AlphaFoldDB" id="A0A3M3EUD5"/>
<evidence type="ECO:0000313" key="3">
    <source>
        <dbReference type="Proteomes" id="UP000280599"/>
    </source>
</evidence>